<evidence type="ECO:0000313" key="6">
    <source>
        <dbReference type="EMBL" id="PAV80814.1"/>
    </source>
</evidence>
<evidence type="ECO:0000313" key="7">
    <source>
        <dbReference type="Proteomes" id="UP000218231"/>
    </source>
</evidence>
<evidence type="ECO:0000256" key="3">
    <source>
        <dbReference type="PROSITE-ProRule" id="PRU00059"/>
    </source>
</evidence>
<dbReference type="Proteomes" id="UP000218231">
    <property type="component" value="Unassembled WGS sequence"/>
</dbReference>
<evidence type="ECO:0000259" key="5">
    <source>
        <dbReference type="PROSITE" id="PS01180"/>
    </source>
</evidence>
<evidence type="ECO:0000256" key="1">
    <source>
        <dbReference type="ARBA" id="ARBA00022737"/>
    </source>
</evidence>
<dbReference type="Gene3D" id="2.60.120.290">
    <property type="entry name" value="Spermadhesin, CUB domain"/>
    <property type="match status" value="1"/>
</dbReference>
<dbReference type="InterPro" id="IPR035914">
    <property type="entry name" value="Sperma_CUB_dom_sf"/>
</dbReference>
<dbReference type="SMART" id="SM00042">
    <property type="entry name" value="CUB"/>
    <property type="match status" value="1"/>
</dbReference>
<accession>A0A2A2L3S3</accession>
<gene>
    <name evidence="6" type="ORF">WR25_17061</name>
</gene>
<feature type="signal peptide" evidence="4">
    <location>
        <begin position="1"/>
        <end position="20"/>
    </location>
</feature>
<keyword evidence="7" id="KW-1185">Reference proteome</keyword>
<comment type="caution">
    <text evidence="6">The sequence shown here is derived from an EMBL/GenBank/DDBJ whole genome shotgun (WGS) entry which is preliminary data.</text>
</comment>
<name>A0A2A2L3S3_9BILA</name>
<evidence type="ECO:0000256" key="4">
    <source>
        <dbReference type="SAM" id="SignalP"/>
    </source>
</evidence>
<dbReference type="InterPro" id="IPR000859">
    <property type="entry name" value="CUB_dom"/>
</dbReference>
<keyword evidence="2" id="KW-1015">Disulfide bond</keyword>
<evidence type="ECO:0000256" key="2">
    <source>
        <dbReference type="ARBA" id="ARBA00023157"/>
    </source>
</evidence>
<dbReference type="PANTHER" id="PTHR24251:SF30">
    <property type="entry name" value="MEMBRANE FRIZZLED-RELATED PROTEIN"/>
    <property type="match status" value="1"/>
</dbReference>
<reference evidence="6 7" key="1">
    <citation type="journal article" date="2017" name="Curr. Biol.">
        <title>Genome architecture and evolution of a unichromosomal asexual nematode.</title>
        <authorList>
            <person name="Fradin H."/>
            <person name="Zegar C."/>
            <person name="Gutwein M."/>
            <person name="Lucas J."/>
            <person name="Kovtun M."/>
            <person name="Corcoran D."/>
            <person name="Baugh L.R."/>
            <person name="Kiontke K."/>
            <person name="Gunsalus K."/>
            <person name="Fitch D.H."/>
            <person name="Piano F."/>
        </authorList>
    </citation>
    <scope>NUCLEOTIDE SEQUENCE [LARGE SCALE GENOMIC DNA]</scope>
    <source>
        <strain evidence="6">PF1309</strain>
    </source>
</reference>
<comment type="caution">
    <text evidence="3">Lacks conserved residue(s) required for the propagation of feature annotation.</text>
</comment>
<organism evidence="6 7">
    <name type="scientific">Diploscapter pachys</name>
    <dbReference type="NCBI Taxonomy" id="2018661"/>
    <lineage>
        <taxon>Eukaryota</taxon>
        <taxon>Metazoa</taxon>
        <taxon>Ecdysozoa</taxon>
        <taxon>Nematoda</taxon>
        <taxon>Chromadorea</taxon>
        <taxon>Rhabditida</taxon>
        <taxon>Rhabditina</taxon>
        <taxon>Rhabditomorpha</taxon>
        <taxon>Rhabditoidea</taxon>
        <taxon>Rhabditidae</taxon>
        <taxon>Diploscapter</taxon>
    </lineage>
</organism>
<dbReference type="EMBL" id="LIAE01007226">
    <property type="protein sequence ID" value="PAV80814.1"/>
    <property type="molecule type" value="Genomic_DNA"/>
</dbReference>
<proteinExistence type="predicted"/>
<dbReference type="OrthoDB" id="6365689at2759"/>
<sequence length="194" mass="21295">MHQTVLLLALILTYSVPVISQNVTITAPSGVFYSPNYPSDYDNNIKMTYNITVPEDHYIYLTLMDFVTEAYFDVLTIYDGGNSTPTYILSGDCTGQNYALSSNTAIFEFTTDLTGTAKGFAIQFDAIEMNASYIISDTCPPPLYNSDKGFVTRLSGDPSNLTPIVTTGSVMYINFVTDLVNTASGFSAFYQSIQ</sequence>
<dbReference type="AlphaFoldDB" id="A0A2A2L3S3"/>
<dbReference type="STRING" id="2018661.A0A2A2L3S3"/>
<feature type="chain" id="PRO_5012945970" description="CUB domain-containing protein" evidence="4">
    <location>
        <begin position="21"/>
        <end position="194"/>
    </location>
</feature>
<feature type="domain" description="CUB" evidence="5">
    <location>
        <begin position="19"/>
        <end position="127"/>
    </location>
</feature>
<dbReference type="CDD" id="cd00041">
    <property type="entry name" value="CUB"/>
    <property type="match status" value="1"/>
</dbReference>
<keyword evidence="4" id="KW-0732">Signal</keyword>
<dbReference type="PANTHER" id="PTHR24251">
    <property type="entry name" value="OVOCHYMASE-RELATED"/>
    <property type="match status" value="1"/>
</dbReference>
<keyword evidence="1" id="KW-0677">Repeat</keyword>
<dbReference type="Pfam" id="PF00431">
    <property type="entry name" value="CUB"/>
    <property type="match status" value="1"/>
</dbReference>
<dbReference type="SUPFAM" id="SSF49854">
    <property type="entry name" value="Spermadhesin, CUB domain"/>
    <property type="match status" value="2"/>
</dbReference>
<protein>
    <recommendedName>
        <fullName evidence="5">CUB domain-containing protein</fullName>
    </recommendedName>
</protein>
<dbReference type="PROSITE" id="PS01180">
    <property type="entry name" value="CUB"/>
    <property type="match status" value="1"/>
</dbReference>